<sequence length="238" mass="26117">MAIGGERGAISLIALAGNIITFLISIYVMAWGINPVLITLIAGVIINSITLYYQNKKNDKTKAAFLSVVITTVVLLFVMLPIFLQMHLNGLDEIELSGDLSIYYSFAIKINMELVFLCVVLICFLGAIMDTAMAVASGMYEIKANNPEISEIELFHSGITIGKDIINTTMNTLFFAYCGEALFMFLYFRKYQYKMMTIMNSKALLLNLAAIVTSGIGCIAIIPLCAKICAKLIKSTGK</sequence>
<accession>A0ABT1E8X3</accession>
<keyword evidence="1" id="KW-1133">Transmembrane helix</keyword>
<feature type="transmembrane region" description="Helical" evidence="1">
    <location>
        <begin position="208"/>
        <end position="230"/>
    </location>
</feature>
<evidence type="ECO:0000313" key="2">
    <source>
        <dbReference type="EMBL" id="MCP1102265.1"/>
    </source>
</evidence>
<dbReference type="PIRSF" id="PIRSF031503">
    <property type="entry name" value="UCP031503_mp"/>
    <property type="match status" value="1"/>
</dbReference>
<feature type="transmembrane region" description="Helical" evidence="1">
    <location>
        <begin position="104"/>
        <end position="129"/>
    </location>
</feature>
<organism evidence="2 3">
    <name type="scientific">Aequitasia blattaphilus</name>
    <dbReference type="NCBI Taxonomy" id="2949332"/>
    <lineage>
        <taxon>Bacteria</taxon>
        <taxon>Bacillati</taxon>
        <taxon>Bacillota</taxon>
        <taxon>Clostridia</taxon>
        <taxon>Lachnospirales</taxon>
        <taxon>Lachnospiraceae</taxon>
        <taxon>Aequitasia</taxon>
    </lineage>
</organism>
<dbReference type="InterPro" id="IPR014564">
    <property type="entry name" value="UCP031503_TM"/>
</dbReference>
<gene>
    <name evidence="2" type="ORF">NK125_07570</name>
</gene>
<comment type="caution">
    <text evidence="2">The sequence shown here is derived from an EMBL/GenBank/DDBJ whole genome shotgun (WGS) entry which is preliminary data.</text>
</comment>
<dbReference type="PANTHER" id="PTHR41771:SF1">
    <property type="entry name" value="MEMBRANE PROTEIN"/>
    <property type="match status" value="1"/>
</dbReference>
<name>A0ABT1E8X3_9FIRM</name>
<dbReference type="EMBL" id="JAMZFW010000009">
    <property type="protein sequence ID" value="MCP1102265.1"/>
    <property type="molecule type" value="Genomic_DNA"/>
</dbReference>
<evidence type="ECO:0000313" key="3">
    <source>
        <dbReference type="Proteomes" id="UP001523566"/>
    </source>
</evidence>
<dbReference type="Proteomes" id="UP001523566">
    <property type="component" value="Unassembled WGS sequence"/>
</dbReference>
<reference evidence="2 3" key="1">
    <citation type="journal article" date="2022" name="Genome Biol. Evol.">
        <title>Host diet, physiology and behaviors set the stage for Lachnospiraceae cladogenesis.</title>
        <authorList>
            <person name="Vera-Ponce De Leon A."/>
            <person name="Schneider M."/>
            <person name="Jahnes B.C."/>
            <person name="Sadowski V."/>
            <person name="Camuy-Velez L.A."/>
            <person name="Duan J."/>
            <person name="Sabree Z.L."/>
        </authorList>
    </citation>
    <scope>NUCLEOTIDE SEQUENCE [LARGE SCALE GENOMIC DNA]</scope>
    <source>
        <strain evidence="2 3">PAL113</strain>
    </source>
</reference>
<keyword evidence="3" id="KW-1185">Reference proteome</keyword>
<feature type="transmembrane region" description="Helical" evidence="1">
    <location>
        <begin position="36"/>
        <end position="53"/>
    </location>
</feature>
<evidence type="ECO:0000256" key="1">
    <source>
        <dbReference type="SAM" id="Phobius"/>
    </source>
</evidence>
<keyword evidence="1" id="KW-0812">Transmembrane</keyword>
<feature type="transmembrane region" description="Helical" evidence="1">
    <location>
        <begin position="12"/>
        <end position="30"/>
    </location>
</feature>
<feature type="transmembrane region" description="Helical" evidence="1">
    <location>
        <begin position="65"/>
        <end position="84"/>
    </location>
</feature>
<dbReference type="InterPro" id="IPR012507">
    <property type="entry name" value="YibE_F"/>
</dbReference>
<dbReference type="PANTHER" id="PTHR41771">
    <property type="entry name" value="MEMBRANE PROTEIN-RELATED"/>
    <property type="match status" value="1"/>
</dbReference>
<feature type="transmembrane region" description="Helical" evidence="1">
    <location>
        <begin position="170"/>
        <end position="188"/>
    </location>
</feature>
<dbReference type="Pfam" id="PF07907">
    <property type="entry name" value="YibE_F"/>
    <property type="match status" value="1"/>
</dbReference>
<proteinExistence type="predicted"/>
<keyword evidence="1" id="KW-0472">Membrane</keyword>
<protein>
    <submittedName>
        <fullName evidence="2">YibE/F family protein</fullName>
    </submittedName>
</protein>